<evidence type="ECO:0000256" key="1">
    <source>
        <dbReference type="SAM" id="SignalP"/>
    </source>
</evidence>
<accession>A0A0G0WPM2</accession>
<organism evidence="2 3">
    <name type="scientific">Candidatus Uhrbacteria bacterium GW2011_GWC2_41_11</name>
    <dbReference type="NCBI Taxonomy" id="1618985"/>
    <lineage>
        <taxon>Bacteria</taxon>
        <taxon>Candidatus Uhriibacteriota</taxon>
    </lineage>
</organism>
<evidence type="ECO:0000313" key="2">
    <source>
        <dbReference type="EMBL" id="KKR86430.1"/>
    </source>
</evidence>
<comment type="caution">
    <text evidence="2">The sequence shown here is derived from an EMBL/GenBank/DDBJ whole genome shotgun (WGS) entry which is preliminary data.</text>
</comment>
<evidence type="ECO:0000313" key="3">
    <source>
        <dbReference type="Proteomes" id="UP000034616"/>
    </source>
</evidence>
<protein>
    <submittedName>
        <fullName evidence="2">Uncharacterized protein</fullName>
    </submittedName>
</protein>
<dbReference type="EMBL" id="LCAH01000013">
    <property type="protein sequence ID" value="KKR86430.1"/>
    <property type="molecule type" value="Genomic_DNA"/>
</dbReference>
<name>A0A0G0WPM2_9BACT</name>
<proteinExistence type="predicted"/>
<dbReference type="Proteomes" id="UP000034616">
    <property type="component" value="Unassembled WGS sequence"/>
</dbReference>
<feature type="chain" id="PRO_5002535149" evidence="1">
    <location>
        <begin position="25"/>
        <end position="126"/>
    </location>
</feature>
<reference evidence="2 3" key="1">
    <citation type="journal article" date="2015" name="Nature">
        <title>rRNA introns, odd ribosomes, and small enigmatic genomes across a large radiation of phyla.</title>
        <authorList>
            <person name="Brown C.T."/>
            <person name="Hug L.A."/>
            <person name="Thomas B.C."/>
            <person name="Sharon I."/>
            <person name="Castelle C.J."/>
            <person name="Singh A."/>
            <person name="Wilkins M.J."/>
            <person name="Williams K.H."/>
            <person name="Banfield J.F."/>
        </authorList>
    </citation>
    <scope>NUCLEOTIDE SEQUENCE [LARGE SCALE GENOMIC DNA]</scope>
</reference>
<keyword evidence="1" id="KW-0732">Signal</keyword>
<feature type="signal peptide" evidence="1">
    <location>
        <begin position="1"/>
        <end position="24"/>
    </location>
</feature>
<sequence length="126" mass="14227">MSTLMRVMVIVCGVFMLMTNVVFATTKSQVQAVCEISHISAPMEFTQGLEECSLSQAKEFYLLFSDAMQDVQVAYEFSVDISYDVGMCADMRWVLAKTKAGTIYCFVWCECTEYGNICHTECIYVP</sequence>
<gene>
    <name evidence="2" type="ORF">UU35_C0013G0005</name>
</gene>
<dbReference type="AlphaFoldDB" id="A0A0G0WPM2"/>